<gene>
    <name evidence="2" type="ORF">ALC56_03564</name>
</gene>
<accession>A0A195FNK5</accession>
<protein>
    <submittedName>
        <fullName evidence="2">Uncharacterized protein</fullName>
    </submittedName>
</protein>
<dbReference type="EMBL" id="KQ981387">
    <property type="protein sequence ID" value="KYN42001.1"/>
    <property type="molecule type" value="Genomic_DNA"/>
</dbReference>
<reference evidence="2 3" key="1">
    <citation type="submission" date="2016-03" db="EMBL/GenBank/DDBJ databases">
        <title>Trachymyrmex septentrionalis WGS genome.</title>
        <authorList>
            <person name="Nygaard S."/>
            <person name="Hu H."/>
            <person name="Boomsma J."/>
            <person name="Zhang G."/>
        </authorList>
    </citation>
    <scope>NUCLEOTIDE SEQUENCE [LARGE SCALE GENOMIC DNA]</scope>
    <source>
        <strain evidence="2">Tsep2-gDNA-1</strain>
        <tissue evidence="2">Whole body</tissue>
    </source>
</reference>
<keyword evidence="3" id="KW-1185">Reference proteome</keyword>
<feature type="region of interest" description="Disordered" evidence="1">
    <location>
        <begin position="1"/>
        <end position="197"/>
    </location>
</feature>
<proteinExistence type="predicted"/>
<feature type="compositionally biased region" description="Basic and acidic residues" evidence="1">
    <location>
        <begin position="131"/>
        <end position="144"/>
    </location>
</feature>
<sequence>MRQNWKDRKRKEKRKRAGSMMRQSRNETAKRRDEREGERKRARGDKVTRKNGAEERRGKKEKVKEEEKEDEGRGAAGGDGRLVPLAPGRTPSVVIPRGSLARFRGKKVVGDERAAERGPPEFPSREPTNQTKRDKDKQRFEPTARIEVTPVYGSSKRGLTPRKRGSGSKADADSRISDKIETFRQTIKGMPPSSAVP</sequence>
<evidence type="ECO:0000313" key="3">
    <source>
        <dbReference type="Proteomes" id="UP000078541"/>
    </source>
</evidence>
<feature type="compositionally biased region" description="Basic and acidic residues" evidence="1">
    <location>
        <begin position="108"/>
        <end position="119"/>
    </location>
</feature>
<dbReference type="Proteomes" id="UP000078541">
    <property type="component" value="Unassembled WGS sequence"/>
</dbReference>
<name>A0A195FNK5_9HYME</name>
<evidence type="ECO:0000313" key="2">
    <source>
        <dbReference type="EMBL" id="KYN42001.1"/>
    </source>
</evidence>
<dbReference type="AlphaFoldDB" id="A0A195FNK5"/>
<feature type="compositionally biased region" description="Basic and acidic residues" evidence="1">
    <location>
        <begin position="24"/>
        <end position="73"/>
    </location>
</feature>
<feature type="compositionally biased region" description="Basic residues" evidence="1">
    <location>
        <begin position="7"/>
        <end position="17"/>
    </location>
</feature>
<evidence type="ECO:0000256" key="1">
    <source>
        <dbReference type="SAM" id="MobiDB-lite"/>
    </source>
</evidence>
<organism evidence="2 3">
    <name type="scientific">Trachymyrmex septentrionalis</name>
    <dbReference type="NCBI Taxonomy" id="34720"/>
    <lineage>
        <taxon>Eukaryota</taxon>
        <taxon>Metazoa</taxon>
        <taxon>Ecdysozoa</taxon>
        <taxon>Arthropoda</taxon>
        <taxon>Hexapoda</taxon>
        <taxon>Insecta</taxon>
        <taxon>Pterygota</taxon>
        <taxon>Neoptera</taxon>
        <taxon>Endopterygota</taxon>
        <taxon>Hymenoptera</taxon>
        <taxon>Apocrita</taxon>
        <taxon>Aculeata</taxon>
        <taxon>Formicoidea</taxon>
        <taxon>Formicidae</taxon>
        <taxon>Myrmicinae</taxon>
        <taxon>Trachymyrmex</taxon>
    </lineage>
</organism>
<feature type="compositionally biased region" description="Basic and acidic residues" evidence="1">
    <location>
        <begin position="170"/>
        <end position="182"/>
    </location>
</feature>